<dbReference type="NCBIfam" id="NF004637">
    <property type="entry name" value="PRK05986.1"/>
    <property type="match status" value="1"/>
</dbReference>
<evidence type="ECO:0000313" key="11">
    <source>
        <dbReference type="Proteomes" id="UP000070533"/>
    </source>
</evidence>
<comment type="function">
    <text evidence="4">Required for both de novo synthesis of the corrin ring for the assimilation of exogenous corrinoids. Participates in the adenosylation of a variety of incomplete and complete corrinoids.</text>
</comment>
<dbReference type="Gene3D" id="3.40.50.300">
    <property type="entry name" value="P-loop containing nucleotide triphosphate hydrolases"/>
    <property type="match status" value="1"/>
</dbReference>
<evidence type="ECO:0000256" key="4">
    <source>
        <dbReference type="ARBA" id="ARBA00024929"/>
    </source>
</evidence>
<dbReference type="PANTHER" id="PTHR46638">
    <property type="entry name" value="CORRINOID ADENOSYLTRANSFERASE"/>
    <property type="match status" value="1"/>
</dbReference>
<dbReference type="GO" id="GO:0005524">
    <property type="term" value="F:ATP binding"/>
    <property type="evidence" value="ECO:0007669"/>
    <property type="project" value="InterPro"/>
</dbReference>
<evidence type="ECO:0000256" key="2">
    <source>
        <dbReference type="ARBA" id="ARBA00007487"/>
    </source>
</evidence>
<dbReference type="RefSeq" id="WP_082745810.1">
    <property type="nucleotide sequence ID" value="NZ_KQ957260.1"/>
</dbReference>
<dbReference type="Pfam" id="PF02572">
    <property type="entry name" value="CobA_CobO_BtuR"/>
    <property type="match status" value="1"/>
</dbReference>
<keyword evidence="11" id="KW-1185">Reference proteome</keyword>
<organism evidence="10 11">
    <name type="scientific">Prevotella corporis</name>
    <dbReference type="NCBI Taxonomy" id="28128"/>
    <lineage>
        <taxon>Bacteria</taxon>
        <taxon>Pseudomonadati</taxon>
        <taxon>Bacteroidota</taxon>
        <taxon>Bacteroidia</taxon>
        <taxon>Bacteroidales</taxon>
        <taxon>Prevotellaceae</taxon>
        <taxon>Prevotella</taxon>
    </lineage>
</organism>
<dbReference type="PIRSF" id="PIRSF015617">
    <property type="entry name" value="Adensltrnsf_CobA"/>
    <property type="match status" value="1"/>
</dbReference>
<protein>
    <recommendedName>
        <fullName evidence="3">corrinoid adenosyltransferase</fullName>
        <ecNumber evidence="3">2.5.1.17</ecNumber>
    </recommendedName>
    <alternativeName>
        <fullName evidence="5">Cob(II)alamin adenosyltransferase</fullName>
    </alternativeName>
    <alternativeName>
        <fullName evidence="7">Cob(II)yrinic acid a,c-diamide adenosyltransferase</fullName>
    </alternativeName>
    <alternativeName>
        <fullName evidence="6">Cobinamide/cobalamin adenosyltransferase</fullName>
    </alternativeName>
</protein>
<evidence type="ECO:0000256" key="3">
    <source>
        <dbReference type="ARBA" id="ARBA00012454"/>
    </source>
</evidence>
<gene>
    <name evidence="10" type="ORF">HMPREF3226_01604</name>
</gene>
<dbReference type="Proteomes" id="UP000070533">
    <property type="component" value="Unassembled WGS sequence"/>
</dbReference>
<evidence type="ECO:0000256" key="7">
    <source>
        <dbReference type="ARBA" id="ARBA00033354"/>
    </source>
</evidence>
<evidence type="ECO:0000256" key="9">
    <source>
        <dbReference type="ARBA" id="ARBA00048692"/>
    </source>
</evidence>
<comment type="pathway">
    <text evidence="1">Cofactor biosynthesis; adenosylcobalamin biosynthesis; adenosylcobalamin from cob(II)yrinate a,c-diamide: step 2/7.</text>
</comment>
<dbReference type="PANTHER" id="PTHR46638:SF1">
    <property type="entry name" value="CORRINOID ADENOSYLTRANSFERASE"/>
    <property type="match status" value="1"/>
</dbReference>
<evidence type="ECO:0000256" key="6">
    <source>
        <dbReference type="ARBA" id="ARBA00033334"/>
    </source>
</evidence>
<dbReference type="EC" id="2.5.1.17" evidence="3"/>
<proteinExistence type="inferred from homology"/>
<evidence type="ECO:0000313" key="10">
    <source>
        <dbReference type="EMBL" id="KXA38511.1"/>
    </source>
</evidence>
<dbReference type="GO" id="GO:0008817">
    <property type="term" value="F:corrinoid adenosyltransferase activity"/>
    <property type="evidence" value="ECO:0007669"/>
    <property type="project" value="UniProtKB-EC"/>
</dbReference>
<accession>A0A133Q6K5</accession>
<dbReference type="SUPFAM" id="SSF52540">
    <property type="entry name" value="P-loop containing nucleoside triphosphate hydrolases"/>
    <property type="match status" value="1"/>
</dbReference>
<comment type="catalytic activity">
    <reaction evidence="9">
        <text>2 cob(II)alamin + reduced [electron-transfer flavoprotein] + 2 ATP = 2 adenosylcob(III)alamin + 2 triphosphate + oxidized [electron-transfer flavoprotein] + 3 H(+)</text>
        <dbReference type="Rhea" id="RHEA:28671"/>
        <dbReference type="Rhea" id="RHEA-COMP:10685"/>
        <dbReference type="Rhea" id="RHEA-COMP:10686"/>
        <dbReference type="ChEBI" id="CHEBI:15378"/>
        <dbReference type="ChEBI" id="CHEBI:16304"/>
        <dbReference type="ChEBI" id="CHEBI:18036"/>
        <dbReference type="ChEBI" id="CHEBI:18408"/>
        <dbReference type="ChEBI" id="CHEBI:30616"/>
        <dbReference type="ChEBI" id="CHEBI:57692"/>
        <dbReference type="ChEBI" id="CHEBI:58307"/>
        <dbReference type="EC" id="2.5.1.17"/>
    </reaction>
</comment>
<dbReference type="STRING" id="28128.HMPREF3226_01604"/>
<dbReference type="GO" id="GO:0009236">
    <property type="term" value="P:cobalamin biosynthetic process"/>
    <property type="evidence" value="ECO:0007669"/>
    <property type="project" value="InterPro"/>
</dbReference>
<dbReference type="CDD" id="cd00561">
    <property type="entry name" value="CobA_ACA"/>
    <property type="match status" value="1"/>
</dbReference>
<dbReference type="InterPro" id="IPR027417">
    <property type="entry name" value="P-loop_NTPase"/>
</dbReference>
<comment type="caution">
    <text evidence="10">The sequence shown here is derived from an EMBL/GenBank/DDBJ whole genome shotgun (WGS) entry which is preliminary data.</text>
</comment>
<comment type="catalytic activity">
    <reaction evidence="8">
        <text>2 cob(II)yrinate a,c diamide + reduced [electron-transfer flavoprotein] + 2 ATP = 2 adenosylcob(III)yrinate a,c-diamide + 2 triphosphate + oxidized [electron-transfer flavoprotein] + 3 H(+)</text>
        <dbReference type="Rhea" id="RHEA:11528"/>
        <dbReference type="Rhea" id="RHEA-COMP:10685"/>
        <dbReference type="Rhea" id="RHEA-COMP:10686"/>
        <dbReference type="ChEBI" id="CHEBI:15378"/>
        <dbReference type="ChEBI" id="CHEBI:18036"/>
        <dbReference type="ChEBI" id="CHEBI:30616"/>
        <dbReference type="ChEBI" id="CHEBI:57692"/>
        <dbReference type="ChEBI" id="CHEBI:58307"/>
        <dbReference type="ChEBI" id="CHEBI:58503"/>
        <dbReference type="ChEBI" id="CHEBI:58537"/>
        <dbReference type="EC" id="2.5.1.17"/>
    </reaction>
</comment>
<dbReference type="eggNOG" id="COG2109">
    <property type="taxonomic scope" value="Bacteria"/>
</dbReference>
<dbReference type="EMBL" id="LRQG01000113">
    <property type="protein sequence ID" value="KXA38511.1"/>
    <property type="molecule type" value="Genomic_DNA"/>
</dbReference>
<dbReference type="OrthoDB" id="9810309at2"/>
<dbReference type="PATRIC" id="fig|28128.5.peg.1644"/>
<keyword evidence="10" id="KW-0808">Transferase</keyword>
<name>A0A133Q6K5_9BACT</name>
<reference evidence="11" key="1">
    <citation type="submission" date="2016-01" db="EMBL/GenBank/DDBJ databases">
        <authorList>
            <person name="Mitreva M."/>
            <person name="Pepin K.H."/>
            <person name="Mihindukulasuriya K.A."/>
            <person name="Fulton R."/>
            <person name="Fronick C."/>
            <person name="O'Laughlin M."/>
            <person name="Miner T."/>
            <person name="Herter B."/>
            <person name="Rosa B.A."/>
            <person name="Cordes M."/>
            <person name="Tomlinson C."/>
            <person name="Wollam A."/>
            <person name="Palsikar V.B."/>
            <person name="Mardis E.R."/>
            <person name="Wilson R.K."/>
        </authorList>
    </citation>
    <scope>NUCLEOTIDE SEQUENCE [LARGE SCALE GENOMIC DNA]</scope>
    <source>
        <strain evidence="11">MJR7716</strain>
    </source>
</reference>
<evidence type="ECO:0000256" key="5">
    <source>
        <dbReference type="ARBA" id="ARBA00031529"/>
    </source>
</evidence>
<evidence type="ECO:0000256" key="1">
    <source>
        <dbReference type="ARBA" id="ARBA00005121"/>
    </source>
</evidence>
<comment type="similarity">
    <text evidence="2">Belongs to the Cob(I)alamin adenosyltransferase family.</text>
</comment>
<dbReference type="InterPro" id="IPR003724">
    <property type="entry name" value="CblAdoTrfase_CobA"/>
</dbReference>
<sequence>MNKIFEKERKSDGTSMKRGQVHIYTGNGKGKTTAAFGLAIRALMAGKKVFIGQFVKSMKYNETRITEFIDNISIEQFGCGCMLDRKPNENDRSEAKKGMIKCSQELASGESDVVILDEINIALHMGLLGADEVLEALKHRSEKVEVVLTGRYAPQSLIDYADLVTDMQEVKHYYTTKSLISRNGIDK</sequence>
<dbReference type="AlphaFoldDB" id="A0A133Q6K5"/>
<evidence type="ECO:0000256" key="8">
    <source>
        <dbReference type="ARBA" id="ARBA00048555"/>
    </source>
</evidence>